<dbReference type="GO" id="GO:0005524">
    <property type="term" value="F:ATP binding"/>
    <property type="evidence" value="ECO:0007669"/>
    <property type="project" value="UniProtKB-KW"/>
</dbReference>
<dbReference type="Pfam" id="PF13191">
    <property type="entry name" value="AAA_16"/>
    <property type="match status" value="1"/>
</dbReference>
<keyword evidence="2" id="KW-0067">ATP-binding</keyword>
<dbReference type="InterPro" id="IPR000792">
    <property type="entry name" value="Tscrpt_reg_LuxR_C"/>
</dbReference>
<dbReference type="AlphaFoldDB" id="A0A4R6IZV5"/>
<evidence type="ECO:0000256" key="1">
    <source>
        <dbReference type="ARBA" id="ARBA00022741"/>
    </source>
</evidence>
<name>A0A4R6IZV5_9ACTN</name>
<protein>
    <submittedName>
        <fullName evidence="4">Regulatory LuxR family protein</fullName>
    </submittedName>
</protein>
<dbReference type="EMBL" id="SNWQ01000060">
    <property type="protein sequence ID" value="TDO27486.1"/>
    <property type="molecule type" value="Genomic_DNA"/>
</dbReference>
<gene>
    <name evidence="4" type="ORF">EV643_1608</name>
</gene>
<dbReference type="InterPro" id="IPR016032">
    <property type="entry name" value="Sig_transdc_resp-reg_C-effctor"/>
</dbReference>
<dbReference type="SMART" id="SM00421">
    <property type="entry name" value="HTH_LUXR"/>
    <property type="match status" value="1"/>
</dbReference>
<dbReference type="GO" id="GO:0005737">
    <property type="term" value="C:cytoplasm"/>
    <property type="evidence" value="ECO:0007669"/>
    <property type="project" value="TreeGrafter"/>
</dbReference>
<dbReference type="InterPro" id="IPR036388">
    <property type="entry name" value="WH-like_DNA-bd_sf"/>
</dbReference>
<dbReference type="CDD" id="cd06170">
    <property type="entry name" value="LuxR_C_like"/>
    <property type="match status" value="1"/>
</dbReference>
<feature type="domain" description="HTH luxR-type" evidence="3">
    <location>
        <begin position="913"/>
        <end position="978"/>
    </location>
</feature>
<dbReference type="Gene3D" id="3.40.50.300">
    <property type="entry name" value="P-loop containing nucleotide triphosphate hydrolases"/>
    <property type="match status" value="1"/>
</dbReference>
<reference evidence="4 5" key="1">
    <citation type="submission" date="2019-03" db="EMBL/GenBank/DDBJ databases">
        <title>Genomic Encyclopedia of Type Strains, Phase III (KMG-III): the genomes of soil and plant-associated and newly described type strains.</title>
        <authorList>
            <person name="Whitman W."/>
        </authorList>
    </citation>
    <scope>NUCLEOTIDE SEQUENCE [LARGE SCALE GENOMIC DNA]</scope>
    <source>
        <strain evidence="4 5">VKM Ac-2527</strain>
    </source>
</reference>
<evidence type="ECO:0000256" key="2">
    <source>
        <dbReference type="ARBA" id="ARBA00022840"/>
    </source>
</evidence>
<dbReference type="SUPFAM" id="SSF52540">
    <property type="entry name" value="P-loop containing nucleoside triphosphate hydrolases"/>
    <property type="match status" value="1"/>
</dbReference>
<sequence>MHCAGSGVTSMAEPYGWGMRGVLVGRDRELAALAGYLDDAQQGRPSIVLCRGEPGIGKTRLAEELAGLAGVRGVPVLWGVAVESEGAPPYWPWRQLLRGAVELVGIAEVDEDLARLAPEVFGGPASRPDALAWAEDRFRQFEAVARLFREITANSPLVLVLDDAHWADRPSVLLLRHLARTVRDERLLMMVNHRDTEHEHAAYFADLVREPITRQIDLTGLTEQAVAMHLASVLGHDVTLGDARQVHVLTRGNPFFVGEVGRVLPAGKVAGGLAPVTANVREAIRSRLSRLSPDAVTLIHAASIVGREFSATVVAPMVGATSMSCLSSLDEATAAGLVEAGTIPGNHRFTHALVRDAVEAGLSTAERVQLHRAAAETVESVYVGRMERHLSDLARHWAVAAVDADLSRAVHWITLAADEAMEALAYEEGARLYRLALSLGEDELDDEMRCRLCLGLSSALNASTDIAGSVDASVRAAAAARAMARPSLLAEAALVREAIAPTPLEATTRRLCEQALAVVDSADIALRARLLARLAEASIYDAWTTSHGYEEYKVAGRASEEALTLAEEAGDRAALQAALRARRLARSGPEGLEERAVLADRMLELGREAADPHTQMWAHLWHVDAAFERGDLLRVARELEMLSWCVEQVRGPHARYELLKCRAVLAQAQARFGDAMMLADEAFSQLAAIGDDIGFHERAGLLNQMSLQIGPEATGSLEASGYAGVTVFERQLPTAGIIVAVANAHLLASVGRLDEAAAVYRSLGPPAEWQPSPHAILPALAFGANLAVELGADKDVATLVTRLGAYRGHHVCSGAGQVAYFGPVELWTGHGLAHLGRLDEAVADLEAAADVCAANGAVGYLAEAEYELASVLARRRRPGDIAWARHLLATSLRQTSALGMGVIAAKVDALVEELSAAGPLTRREWQVAGLVAAGKTNREIAQELYLSERTAQNHVQHVLTKLGLSNRSQIASWVAHQEMSSPAE</sequence>
<dbReference type="GO" id="GO:0006355">
    <property type="term" value="P:regulation of DNA-templated transcription"/>
    <property type="evidence" value="ECO:0007669"/>
    <property type="project" value="InterPro"/>
</dbReference>
<keyword evidence="5" id="KW-1185">Reference proteome</keyword>
<dbReference type="SMART" id="SM00382">
    <property type="entry name" value="AAA"/>
    <property type="match status" value="1"/>
</dbReference>
<dbReference type="OrthoDB" id="134712at2"/>
<dbReference type="InterPro" id="IPR027417">
    <property type="entry name" value="P-loop_NTPase"/>
</dbReference>
<keyword evidence="1" id="KW-0547">Nucleotide-binding</keyword>
<evidence type="ECO:0000259" key="3">
    <source>
        <dbReference type="PROSITE" id="PS50043"/>
    </source>
</evidence>
<comment type="caution">
    <text evidence="4">The sequence shown here is derived from an EMBL/GenBank/DDBJ whole genome shotgun (WGS) entry which is preliminary data.</text>
</comment>
<evidence type="ECO:0000313" key="5">
    <source>
        <dbReference type="Proteomes" id="UP000295388"/>
    </source>
</evidence>
<dbReference type="PRINTS" id="PR00038">
    <property type="entry name" value="HTHLUXR"/>
</dbReference>
<dbReference type="InterPro" id="IPR041664">
    <property type="entry name" value="AAA_16"/>
</dbReference>
<evidence type="ECO:0000313" key="4">
    <source>
        <dbReference type="EMBL" id="TDO27486.1"/>
    </source>
</evidence>
<proteinExistence type="predicted"/>
<dbReference type="PANTHER" id="PTHR16305">
    <property type="entry name" value="TESTICULAR SOLUBLE ADENYLYL CYCLASE"/>
    <property type="match status" value="1"/>
</dbReference>
<accession>A0A4R6IZV5</accession>
<dbReference type="SUPFAM" id="SSF46894">
    <property type="entry name" value="C-terminal effector domain of the bipartite response regulators"/>
    <property type="match status" value="1"/>
</dbReference>
<dbReference type="Pfam" id="PF00196">
    <property type="entry name" value="GerE"/>
    <property type="match status" value="1"/>
</dbReference>
<dbReference type="Gene3D" id="1.10.10.10">
    <property type="entry name" value="Winged helix-like DNA-binding domain superfamily/Winged helix DNA-binding domain"/>
    <property type="match status" value="1"/>
</dbReference>
<organism evidence="4 5">
    <name type="scientific">Kribbella caucasensis</name>
    <dbReference type="NCBI Taxonomy" id="2512215"/>
    <lineage>
        <taxon>Bacteria</taxon>
        <taxon>Bacillati</taxon>
        <taxon>Actinomycetota</taxon>
        <taxon>Actinomycetes</taxon>
        <taxon>Propionibacteriales</taxon>
        <taxon>Kribbellaceae</taxon>
        <taxon>Kribbella</taxon>
    </lineage>
</organism>
<dbReference type="PROSITE" id="PS50043">
    <property type="entry name" value="HTH_LUXR_2"/>
    <property type="match status" value="1"/>
</dbReference>
<dbReference type="InterPro" id="IPR003593">
    <property type="entry name" value="AAA+_ATPase"/>
</dbReference>
<dbReference type="Proteomes" id="UP000295388">
    <property type="component" value="Unassembled WGS sequence"/>
</dbReference>
<dbReference type="PANTHER" id="PTHR16305:SF35">
    <property type="entry name" value="TRANSCRIPTIONAL ACTIVATOR DOMAIN"/>
    <property type="match status" value="1"/>
</dbReference>
<dbReference type="GO" id="GO:0003677">
    <property type="term" value="F:DNA binding"/>
    <property type="evidence" value="ECO:0007669"/>
    <property type="project" value="InterPro"/>
</dbReference>
<dbReference type="GO" id="GO:0004016">
    <property type="term" value="F:adenylate cyclase activity"/>
    <property type="evidence" value="ECO:0007669"/>
    <property type="project" value="TreeGrafter"/>
</dbReference>